<protein>
    <submittedName>
        <fullName evidence="2">Uncharacterized protein</fullName>
    </submittedName>
</protein>
<feature type="region of interest" description="Disordered" evidence="1">
    <location>
        <begin position="29"/>
        <end position="48"/>
    </location>
</feature>
<dbReference type="EMBL" id="JACEEZ010017420">
    <property type="protein sequence ID" value="KAG0717550.1"/>
    <property type="molecule type" value="Genomic_DNA"/>
</dbReference>
<proteinExistence type="predicted"/>
<dbReference type="Proteomes" id="UP000770661">
    <property type="component" value="Unassembled WGS sequence"/>
</dbReference>
<dbReference type="AlphaFoldDB" id="A0A8J4XZ13"/>
<name>A0A8J4XZ13_CHIOP</name>
<gene>
    <name evidence="2" type="ORF">GWK47_054208</name>
</gene>
<evidence type="ECO:0000313" key="3">
    <source>
        <dbReference type="Proteomes" id="UP000770661"/>
    </source>
</evidence>
<keyword evidence="3" id="KW-1185">Reference proteome</keyword>
<reference evidence="2" key="1">
    <citation type="submission" date="2020-07" db="EMBL/GenBank/DDBJ databases">
        <title>The High-quality genome of the commercially important snow crab, Chionoecetes opilio.</title>
        <authorList>
            <person name="Jeong J.-H."/>
            <person name="Ryu S."/>
        </authorList>
    </citation>
    <scope>NUCLEOTIDE SEQUENCE</scope>
    <source>
        <strain evidence="2">MADBK_172401_WGS</strain>
        <tissue evidence="2">Digestive gland</tissue>
    </source>
</reference>
<evidence type="ECO:0000313" key="2">
    <source>
        <dbReference type="EMBL" id="KAG0717550.1"/>
    </source>
</evidence>
<accession>A0A8J4XZ13</accession>
<evidence type="ECO:0000256" key="1">
    <source>
        <dbReference type="SAM" id="MobiDB-lite"/>
    </source>
</evidence>
<comment type="caution">
    <text evidence="2">The sequence shown here is derived from an EMBL/GenBank/DDBJ whole genome shotgun (WGS) entry which is preliminary data.</text>
</comment>
<organism evidence="2 3">
    <name type="scientific">Chionoecetes opilio</name>
    <name type="common">Atlantic snow crab</name>
    <name type="synonym">Cancer opilio</name>
    <dbReference type="NCBI Taxonomy" id="41210"/>
    <lineage>
        <taxon>Eukaryota</taxon>
        <taxon>Metazoa</taxon>
        <taxon>Ecdysozoa</taxon>
        <taxon>Arthropoda</taxon>
        <taxon>Crustacea</taxon>
        <taxon>Multicrustacea</taxon>
        <taxon>Malacostraca</taxon>
        <taxon>Eumalacostraca</taxon>
        <taxon>Eucarida</taxon>
        <taxon>Decapoda</taxon>
        <taxon>Pleocyemata</taxon>
        <taxon>Brachyura</taxon>
        <taxon>Eubrachyura</taxon>
        <taxon>Majoidea</taxon>
        <taxon>Majidae</taxon>
        <taxon>Chionoecetes</taxon>
    </lineage>
</organism>
<sequence>MVPLTSALVTRRHFHNRSPLKGCELCEGGERKGGTGGNNQASRSLTRPPRRAIKHSLCRGGSLRSCGYGEGGITRAIVFWRGRARPSTCDGALFIAFKFSEARNVLHVSVPSGASEADWVGVPVVGGRCRVGSGGGGVLGWTGVVHLLQLRAAWTSGGLASPSISGYQGFVPRDPHPPSLFPLPG</sequence>